<evidence type="ECO:0000313" key="4">
    <source>
        <dbReference type="EMBL" id="CBI09970.1"/>
    </source>
</evidence>
<dbReference type="InterPro" id="IPR050739">
    <property type="entry name" value="MFP"/>
</dbReference>
<feature type="domain" description="p-hydroxybenzoic acid efflux pump subunit AaeA-like beta-barrel" evidence="3">
    <location>
        <begin position="231"/>
        <end position="321"/>
    </location>
</feature>
<dbReference type="GO" id="GO:0055085">
    <property type="term" value="P:transmembrane transport"/>
    <property type="evidence" value="ECO:0007669"/>
    <property type="project" value="InterPro"/>
</dbReference>
<dbReference type="Pfam" id="PF25963">
    <property type="entry name" value="Beta-barrel_AAEA"/>
    <property type="match status" value="1"/>
</dbReference>
<comment type="subcellular location">
    <subcellularLocation>
        <location evidence="1">Cell envelope</location>
    </subcellularLocation>
</comment>
<evidence type="ECO:0000256" key="1">
    <source>
        <dbReference type="ARBA" id="ARBA00004196"/>
    </source>
</evidence>
<dbReference type="GO" id="GO:0030313">
    <property type="term" value="C:cell envelope"/>
    <property type="evidence" value="ECO:0007669"/>
    <property type="project" value="UniProtKB-SubCell"/>
</dbReference>
<accession>E6QRU8</accession>
<dbReference type="EMBL" id="CABR01000059">
    <property type="protein sequence ID" value="CBI09970.1"/>
    <property type="molecule type" value="Genomic_DNA"/>
</dbReference>
<evidence type="ECO:0000259" key="2">
    <source>
        <dbReference type="Pfam" id="PF25917"/>
    </source>
</evidence>
<dbReference type="Pfam" id="PF25917">
    <property type="entry name" value="BSH_RND"/>
    <property type="match status" value="1"/>
</dbReference>
<reference evidence="4" key="1">
    <citation type="submission" date="2009-10" db="EMBL/GenBank/DDBJ databases">
        <title>Diversity of trophic interactions inside an arsenic-rich microbial ecosystem.</title>
        <authorList>
            <person name="Bertin P.N."/>
            <person name="Heinrich-Salmeron A."/>
            <person name="Pelletier E."/>
            <person name="Goulhen-Chollet F."/>
            <person name="Arsene-Ploetze F."/>
            <person name="Gallien S."/>
            <person name="Calteau A."/>
            <person name="Vallenet D."/>
            <person name="Casiot C."/>
            <person name="Chane-Woon-Ming B."/>
            <person name="Giloteaux L."/>
            <person name="Barakat M."/>
            <person name="Bonnefoy V."/>
            <person name="Bruneel O."/>
            <person name="Chandler M."/>
            <person name="Cleiss J."/>
            <person name="Duran R."/>
            <person name="Elbaz-Poulichet F."/>
            <person name="Fonknechten N."/>
            <person name="Lauga B."/>
            <person name="Mornico D."/>
            <person name="Ortet P."/>
            <person name="Schaeffer C."/>
            <person name="Siguier P."/>
            <person name="Alexander Thil Smith A."/>
            <person name="Van Dorsselaer A."/>
            <person name="Weissenbach J."/>
            <person name="Medigue C."/>
            <person name="Le Paslier D."/>
        </authorList>
    </citation>
    <scope>NUCLEOTIDE SEQUENCE</scope>
</reference>
<feature type="domain" description="Multidrug resistance protein MdtA-like barrel-sandwich hybrid" evidence="2">
    <location>
        <begin position="35"/>
        <end position="225"/>
    </location>
</feature>
<sequence>MFIGGAILFVMIAAVFYFTGGRVVSTDDAYVQAARVDISANIAGRVTKIFVTDNQPVHQGDALFQLDDRDYLIALADANARLANARLQVVAMKATWLQRQADVLAAAATVRYQSREFERQKVLAARGIASQAQLDLAQHALADATQKLSAARQEQKNVGALLDNNLTVNASAHPAVQQAQAMLARAQLNLSYTVIKAPMDGIVSRVDLLQVGEYIHAAAPAFALISSNNVWVEANFKETALGHMRPGQQATIDIDAYPDRSFHGHVESLSSGTGSSFSLLPPENATGNWVKVVQRLPVRIHLDDLDPRRPLQSGLSAVVDVDTQHSRWKAF</sequence>
<comment type="caution">
    <text evidence="4">The sequence shown here is derived from an EMBL/GenBank/DDBJ whole genome shotgun (WGS) entry which is preliminary data.</text>
</comment>
<dbReference type="PANTHER" id="PTHR30386">
    <property type="entry name" value="MEMBRANE FUSION SUBUNIT OF EMRAB-TOLC MULTIDRUG EFFLUX PUMP"/>
    <property type="match status" value="1"/>
</dbReference>
<protein>
    <submittedName>
        <fullName evidence="4">Multidrug resistance secretion protein</fullName>
    </submittedName>
</protein>
<dbReference type="Gene3D" id="2.40.50.100">
    <property type="match status" value="1"/>
</dbReference>
<dbReference type="AlphaFoldDB" id="E6QRU8"/>
<dbReference type="Gene3D" id="2.40.30.170">
    <property type="match status" value="1"/>
</dbReference>
<name>E6QRU8_9ZZZZ</name>
<evidence type="ECO:0000259" key="3">
    <source>
        <dbReference type="Pfam" id="PF25963"/>
    </source>
</evidence>
<gene>
    <name evidence="4" type="primary">emrA</name>
    <name evidence="4" type="ORF">CARN7_0722</name>
</gene>
<proteinExistence type="predicted"/>
<dbReference type="InterPro" id="IPR058625">
    <property type="entry name" value="MdtA-like_BSH"/>
</dbReference>
<organism evidence="4">
    <name type="scientific">mine drainage metagenome</name>
    <dbReference type="NCBI Taxonomy" id="410659"/>
    <lineage>
        <taxon>unclassified sequences</taxon>
        <taxon>metagenomes</taxon>
        <taxon>ecological metagenomes</taxon>
    </lineage>
</organism>
<dbReference type="PANTHER" id="PTHR30386:SF19">
    <property type="entry name" value="MULTIDRUG EXPORT PROTEIN EMRA-RELATED"/>
    <property type="match status" value="1"/>
</dbReference>
<dbReference type="SUPFAM" id="SSF111369">
    <property type="entry name" value="HlyD-like secretion proteins"/>
    <property type="match status" value="1"/>
</dbReference>
<dbReference type="InterPro" id="IPR058634">
    <property type="entry name" value="AaeA-lik-b-barrel"/>
</dbReference>